<accession>A0A2C9CQ72</accession>
<protein>
    <submittedName>
        <fullName evidence="2">Predicted dithiol-disulfide isomerase, DsbA family</fullName>
    </submittedName>
</protein>
<proteinExistence type="predicted"/>
<dbReference type="AlphaFoldDB" id="A0A2C9CQ72"/>
<dbReference type="RefSeq" id="WP_097929255.1">
    <property type="nucleotide sequence ID" value="NZ_OCTN01000002.1"/>
</dbReference>
<dbReference type="PANTHER" id="PTHR13887:SF41">
    <property type="entry name" value="THIOREDOXIN SUPERFAMILY PROTEIN"/>
    <property type="match status" value="1"/>
</dbReference>
<organism evidence="2 3">
    <name type="scientific">Pontivivens marinum</name>
    <dbReference type="NCBI Taxonomy" id="1690039"/>
    <lineage>
        <taxon>Bacteria</taxon>
        <taxon>Pseudomonadati</taxon>
        <taxon>Pseudomonadota</taxon>
        <taxon>Alphaproteobacteria</taxon>
        <taxon>Rhodobacterales</taxon>
        <taxon>Paracoccaceae</taxon>
        <taxon>Pontivivens</taxon>
    </lineage>
</organism>
<keyword evidence="3" id="KW-1185">Reference proteome</keyword>
<dbReference type="Gene3D" id="3.40.30.10">
    <property type="entry name" value="Glutaredoxin"/>
    <property type="match status" value="1"/>
</dbReference>
<reference evidence="3" key="1">
    <citation type="submission" date="2017-09" db="EMBL/GenBank/DDBJ databases">
        <authorList>
            <person name="Varghese N."/>
            <person name="Submissions S."/>
        </authorList>
    </citation>
    <scope>NUCLEOTIDE SEQUENCE [LARGE SCALE GENOMIC DNA]</scope>
    <source>
        <strain evidence="3">C7</strain>
    </source>
</reference>
<dbReference type="Proteomes" id="UP000220034">
    <property type="component" value="Unassembled WGS sequence"/>
</dbReference>
<evidence type="ECO:0000259" key="1">
    <source>
        <dbReference type="Pfam" id="PF01323"/>
    </source>
</evidence>
<dbReference type="SUPFAM" id="SSF52833">
    <property type="entry name" value="Thioredoxin-like"/>
    <property type="match status" value="1"/>
</dbReference>
<dbReference type="OrthoDB" id="9799122at2"/>
<dbReference type="CDD" id="cd03024">
    <property type="entry name" value="DsbA_FrnE"/>
    <property type="match status" value="1"/>
</dbReference>
<keyword evidence="2" id="KW-0413">Isomerase</keyword>
<feature type="domain" description="DSBA-like thioredoxin" evidence="1">
    <location>
        <begin position="4"/>
        <end position="201"/>
    </location>
</feature>
<dbReference type="PANTHER" id="PTHR13887">
    <property type="entry name" value="GLUTATHIONE S-TRANSFERASE KAPPA"/>
    <property type="match status" value="1"/>
</dbReference>
<name>A0A2C9CQ72_9RHOB</name>
<dbReference type="Pfam" id="PF01323">
    <property type="entry name" value="DSBA"/>
    <property type="match status" value="1"/>
</dbReference>
<evidence type="ECO:0000313" key="3">
    <source>
        <dbReference type="Proteomes" id="UP000220034"/>
    </source>
</evidence>
<dbReference type="InterPro" id="IPR036249">
    <property type="entry name" value="Thioredoxin-like_sf"/>
</dbReference>
<dbReference type="EMBL" id="OCTN01000002">
    <property type="protein sequence ID" value="SOH93691.1"/>
    <property type="molecule type" value="Genomic_DNA"/>
</dbReference>
<dbReference type="InterPro" id="IPR001853">
    <property type="entry name" value="DSBA-like_thioredoxin_dom"/>
</dbReference>
<gene>
    <name evidence="2" type="ORF">SAMN06273572_102369</name>
</gene>
<sequence length="214" mass="23629">MTRLEIISDPICPWCYIGKAKLDKALETAPNPFEITWRPFQLNPDMPATGMDRRAYLEGKFGKDRATPVYAQIEAAAVEAGLDVDFSQIKRTPNTVDAHRMIRWAKTSDHQTALVTELFARYFKLGQDISDHAILLNAAEVVGMDTEVMSRLLAGDVDRDVVIREDTEAREMGVSGVPTFLIGGRYAVQGAQDAATWANIIAEISEASAAMPQQ</sequence>
<dbReference type="GO" id="GO:0016853">
    <property type="term" value="F:isomerase activity"/>
    <property type="evidence" value="ECO:0007669"/>
    <property type="project" value="UniProtKB-KW"/>
</dbReference>
<evidence type="ECO:0000313" key="2">
    <source>
        <dbReference type="EMBL" id="SOH93691.1"/>
    </source>
</evidence>
<dbReference type="GO" id="GO:0016491">
    <property type="term" value="F:oxidoreductase activity"/>
    <property type="evidence" value="ECO:0007669"/>
    <property type="project" value="InterPro"/>
</dbReference>